<comment type="caution">
    <text evidence="1">The sequence shown here is derived from an EMBL/GenBank/DDBJ whole genome shotgun (WGS) entry which is preliminary data.</text>
</comment>
<accession>A0A7Y4P595</accession>
<organism evidence="1 2">
    <name type="scientific">Pelistega europaea</name>
    <dbReference type="NCBI Taxonomy" id="106147"/>
    <lineage>
        <taxon>Bacteria</taxon>
        <taxon>Pseudomonadati</taxon>
        <taxon>Pseudomonadota</taxon>
        <taxon>Betaproteobacteria</taxon>
        <taxon>Burkholderiales</taxon>
        <taxon>Alcaligenaceae</taxon>
        <taxon>Pelistega</taxon>
    </lineage>
</organism>
<name>A0A7Y4P595_9BURK</name>
<reference evidence="1 2" key="1">
    <citation type="submission" date="2020-05" db="EMBL/GenBank/DDBJ databases">
        <authorList>
            <person name="Niu N."/>
        </authorList>
    </citation>
    <scope>NUCLEOTIDE SEQUENCE [LARGE SCALE GENOMIC DNA]</scope>
    <source>
        <strain evidence="1 2">LMG10982</strain>
    </source>
</reference>
<dbReference type="Proteomes" id="UP000541421">
    <property type="component" value="Unassembled WGS sequence"/>
</dbReference>
<dbReference type="EMBL" id="JABGBO010000001">
    <property type="protein sequence ID" value="NOL48629.1"/>
    <property type="molecule type" value="Genomic_DNA"/>
</dbReference>
<sequence>MSWRILLFTLLVLAGIATAGGLYTGDWLIAHAPKQANLPNINENDPAPPVDANGVPLMRQPPQLLMSGRIGLPEAMPEIDWHIKAENLSEDKTDSIPFILDSVINADSASRVVNTRPIGQTIQPAPNNNVSGWQADFQREMAACRQLGFFDRARCVGETREHYCGANKAWGRVDDCPAR</sequence>
<dbReference type="AlphaFoldDB" id="A0A7Y4P595"/>
<proteinExistence type="predicted"/>
<evidence type="ECO:0000313" key="2">
    <source>
        <dbReference type="Proteomes" id="UP000541421"/>
    </source>
</evidence>
<gene>
    <name evidence="1" type="ORF">HKX40_00550</name>
</gene>
<protein>
    <submittedName>
        <fullName evidence="1">Uncharacterized protein</fullName>
    </submittedName>
</protein>
<keyword evidence="2" id="KW-1185">Reference proteome</keyword>
<dbReference type="RefSeq" id="WP_171587619.1">
    <property type="nucleotide sequence ID" value="NZ_JABGBO010000001.1"/>
</dbReference>
<evidence type="ECO:0000313" key="1">
    <source>
        <dbReference type="EMBL" id="NOL48629.1"/>
    </source>
</evidence>